<accession>A0A069P0Z9</accession>
<dbReference type="Gene3D" id="2.40.160.10">
    <property type="entry name" value="Porin"/>
    <property type="match status" value="1"/>
</dbReference>
<reference evidence="14 15" key="2">
    <citation type="submission" date="2014-03" db="EMBL/GenBank/DDBJ databases">
        <title>Draft Genome Sequences of Four Burkholderia Strains.</title>
        <authorList>
            <person name="Liu X.Y."/>
            <person name="Li C.X."/>
            <person name="Xu J.H."/>
        </authorList>
    </citation>
    <scope>NUCLEOTIDE SEQUENCE [LARGE SCALE GENOMIC DNA]</scope>
    <source>
        <strain evidence="14 15">R27</strain>
    </source>
</reference>
<dbReference type="PANTHER" id="PTHR34501:SF9">
    <property type="entry name" value="MAJOR OUTER MEMBRANE PROTEIN P.IA"/>
    <property type="match status" value="1"/>
</dbReference>
<evidence type="ECO:0000256" key="3">
    <source>
        <dbReference type="ARBA" id="ARBA00022448"/>
    </source>
</evidence>
<dbReference type="InterPro" id="IPR050298">
    <property type="entry name" value="Gram-neg_bact_OMP"/>
</dbReference>
<dbReference type="GO" id="GO:0006811">
    <property type="term" value="P:monoatomic ion transport"/>
    <property type="evidence" value="ECO:0007669"/>
    <property type="project" value="UniProtKB-KW"/>
</dbReference>
<dbReference type="Proteomes" id="UP000597138">
    <property type="component" value="Unassembled WGS sequence"/>
</dbReference>
<evidence type="ECO:0000313" key="16">
    <source>
        <dbReference type="Proteomes" id="UP000597138"/>
    </source>
</evidence>
<reference evidence="13" key="4">
    <citation type="submission" date="2024-05" db="EMBL/GenBank/DDBJ databases">
        <authorList>
            <person name="Sun Q."/>
            <person name="Zhou Y."/>
        </authorList>
    </citation>
    <scope>NUCLEOTIDE SEQUENCE</scope>
    <source>
        <strain evidence="13">CGMCC 1.11013</strain>
    </source>
</reference>
<comment type="subcellular location">
    <subcellularLocation>
        <location evidence="1">Cell outer membrane</location>
        <topology evidence="1">Multi-pass membrane protein</topology>
    </subcellularLocation>
</comment>
<keyword evidence="8" id="KW-0626">Porin</keyword>
<dbReference type="GO" id="GO:0009279">
    <property type="term" value="C:cell outer membrane"/>
    <property type="evidence" value="ECO:0007669"/>
    <property type="project" value="UniProtKB-SubCell"/>
</dbReference>
<evidence type="ECO:0000256" key="11">
    <source>
        <dbReference type="SAM" id="SignalP"/>
    </source>
</evidence>
<keyword evidence="7" id="KW-0406">Ion transport</keyword>
<dbReference type="CDD" id="cd00342">
    <property type="entry name" value="gram_neg_porins"/>
    <property type="match status" value="1"/>
</dbReference>
<dbReference type="STRING" id="1071679.BG57_06450"/>
<dbReference type="RefSeq" id="WP_035966190.1">
    <property type="nucleotide sequence ID" value="NZ_BMEG01000001.1"/>
</dbReference>
<feature type="domain" description="Porin" evidence="12">
    <location>
        <begin position="13"/>
        <end position="358"/>
    </location>
</feature>
<keyword evidence="5" id="KW-0812">Transmembrane</keyword>
<dbReference type="GO" id="GO:0015288">
    <property type="term" value="F:porin activity"/>
    <property type="evidence" value="ECO:0007669"/>
    <property type="project" value="UniProtKB-KW"/>
</dbReference>
<dbReference type="GO" id="GO:0046930">
    <property type="term" value="C:pore complex"/>
    <property type="evidence" value="ECO:0007669"/>
    <property type="project" value="UniProtKB-KW"/>
</dbReference>
<evidence type="ECO:0000256" key="5">
    <source>
        <dbReference type="ARBA" id="ARBA00022692"/>
    </source>
</evidence>
<dbReference type="AlphaFoldDB" id="A0A069P0Z9"/>
<keyword evidence="16" id="KW-1185">Reference proteome</keyword>
<dbReference type="eggNOG" id="COG3203">
    <property type="taxonomic scope" value="Bacteria"/>
</dbReference>
<dbReference type="SUPFAM" id="SSF56935">
    <property type="entry name" value="Porins"/>
    <property type="match status" value="1"/>
</dbReference>
<proteinExistence type="predicted"/>
<evidence type="ECO:0000256" key="4">
    <source>
        <dbReference type="ARBA" id="ARBA00022452"/>
    </source>
</evidence>
<dbReference type="EMBL" id="BMEG01000001">
    <property type="protein sequence ID" value="GGD50741.1"/>
    <property type="molecule type" value="Genomic_DNA"/>
</dbReference>
<keyword evidence="4" id="KW-1134">Transmembrane beta strand</keyword>
<dbReference type="EMBL" id="JFHE01000014">
    <property type="protein sequence ID" value="KDR34330.1"/>
    <property type="molecule type" value="Genomic_DNA"/>
</dbReference>
<keyword evidence="9" id="KW-0472">Membrane</keyword>
<evidence type="ECO:0000256" key="7">
    <source>
        <dbReference type="ARBA" id="ARBA00023065"/>
    </source>
</evidence>
<dbReference type="PRINTS" id="PR00184">
    <property type="entry name" value="NEISSPPORIN"/>
</dbReference>
<evidence type="ECO:0000313" key="14">
    <source>
        <dbReference type="EMBL" id="KDR34330.1"/>
    </source>
</evidence>
<dbReference type="PANTHER" id="PTHR34501">
    <property type="entry name" value="PROTEIN YDDL-RELATED"/>
    <property type="match status" value="1"/>
</dbReference>
<reference evidence="16" key="3">
    <citation type="journal article" date="2019" name="Int. J. Syst. Evol. Microbiol.">
        <title>The Global Catalogue of Microorganisms (GCM) 10K type strain sequencing project: providing services to taxonomists for standard genome sequencing and annotation.</title>
        <authorList>
            <consortium name="The Broad Institute Genomics Platform"/>
            <consortium name="The Broad Institute Genome Sequencing Center for Infectious Disease"/>
            <person name="Wu L."/>
            <person name="Ma J."/>
        </authorList>
    </citation>
    <scope>NUCLEOTIDE SEQUENCE [LARGE SCALE GENOMIC DNA]</scope>
    <source>
        <strain evidence="16">CGMCC 1.11013</strain>
    </source>
</reference>
<dbReference type="OrthoDB" id="8982743at2"/>
<evidence type="ECO:0000256" key="6">
    <source>
        <dbReference type="ARBA" id="ARBA00022729"/>
    </source>
</evidence>
<evidence type="ECO:0000256" key="1">
    <source>
        <dbReference type="ARBA" id="ARBA00004571"/>
    </source>
</evidence>
<keyword evidence="3" id="KW-0813">Transport</keyword>
<evidence type="ECO:0000256" key="2">
    <source>
        <dbReference type="ARBA" id="ARBA00011233"/>
    </source>
</evidence>
<gene>
    <name evidence="14" type="ORF">BG57_06450</name>
    <name evidence="13" type="ORF">GCM10010985_00550</name>
</gene>
<keyword evidence="6 11" id="KW-0732">Signal</keyword>
<dbReference type="Pfam" id="PF13609">
    <property type="entry name" value="Porin_4"/>
    <property type="match status" value="1"/>
</dbReference>
<feature type="chain" id="PRO_5001663878" evidence="11">
    <location>
        <begin position="26"/>
        <end position="411"/>
    </location>
</feature>
<evidence type="ECO:0000313" key="15">
    <source>
        <dbReference type="Proteomes" id="UP000027439"/>
    </source>
</evidence>
<comment type="subunit">
    <text evidence="2">Homotrimer.</text>
</comment>
<dbReference type="InterPro" id="IPR002299">
    <property type="entry name" value="Porin_Neis"/>
</dbReference>
<sequence>MKGFKKTQAALIAATAFAAAAPAFAQSSVTLYGIVDDSIVYQSSQTNLSKTAAGRSNVKLASGIWAGSRFGLKGAEDLGGGTKAIFQLESGFNINSGAQQYANAMFGRQAWVGLTNAGFGTLTLGRQYTSYYTLMAPYSPTNWLTGYFGAHPGDLDELDTIYRANNSIVYTSPKLYGFTVSGSYSLAGVPDSVYQGSTWSAAIQYQQGPIGGTVAFTRINNSTVGGGVYGDASTTNTAGQSGVSAVTNGYQGAQAQNRFAVGLGYTFNSAWDITATYTNVQYIPGINSKFTDEAVFNTAGTVLHWKASSAWDFAAGYSYTWASKANGISDAASYHQFNLSQYYSLSKRTGLYALQAFQRANGRTLATPTFTPAGAVNRQTDANATIGDGFNSTPSASRSMFAAGVGIIHRF</sequence>
<evidence type="ECO:0000259" key="12">
    <source>
        <dbReference type="Pfam" id="PF13609"/>
    </source>
</evidence>
<comment type="caution">
    <text evidence="14">The sequence shown here is derived from an EMBL/GenBank/DDBJ whole genome shotgun (WGS) entry which is preliminary data.</text>
</comment>
<feature type="signal peptide" evidence="11">
    <location>
        <begin position="1"/>
        <end position="25"/>
    </location>
</feature>
<reference evidence="13" key="1">
    <citation type="journal article" date="2014" name="Int. J. Syst. Evol. Microbiol.">
        <title>Complete genome of a new Firmicutes species belonging to the dominant human colonic microbiota ('Ruminococcus bicirculans') reveals two chromosomes and a selective capacity to utilize plant glucans.</title>
        <authorList>
            <consortium name="NISC Comparative Sequencing Program"/>
            <person name="Wegmann U."/>
            <person name="Louis P."/>
            <person name="Goesmann A."/>
            <person name="Henrissat B."/>
            <person name="Duncan S.H."/>
            <person name="Flint H.J."/>
        </authorList>
    </citation>
    <scope>NUCLEOTIDE SEQUENCE</scope>
    <source>
        <strain evidence="13">CGMCC 1.11013</strain>
    </source>
</reference>
<organism evidence="14 15">
    <name type="scientific">Caballeronia grimmiae</name>
    <dbReference type="NCBI Taxonomy" id="1071679"/>
    <lineage>
        <taxon>Bacteria</taxon>
        <taxon>Pseudomonadati</taxon>
        <taxon>Pseudomonadota</taxon>
        <taxon>Betaproteobacteria</taxon>
        <taxon>Burkholderiales</taxon>
        <taxon>Burkholderiaceae</taxon>
        <taxon>Caballeronia</taxon>
    </lineage>
</organism>
<dbReference type="InterPro" id="IPR033900">
    <property type="entry name" value="Gram_neg_porin_domain"/>
</dbReference>
<protein>
    <submittedName>
        <fullName evidence="14">Porin</fullName>
    </submittedName>
</protein>
<keyword evidence="10" id="KW-0998">Cell outer membrane</keyword>
<dbReference type="Proteomes" id="UP000027439">
    <property type="component" value="Unassembled WGS sequence"/>
</dbReference>
<evidence type="ECO:0000256" key="10">
    <source>
        <dbReference type="ARBA" id="ARBA00023237"/>
    </source>
</evidence>
<name>A0A069P0Z9_9BURK</name>
<evidence type="ECO:0000313" key="13">
    <source>
        <dbReference type="EMBL" id="GGD50741.1"/>
    </source>
</evidence>
<dbReference type="InterPro" id="IPR023614">
    <property type="entry name" value="Porin_dom_sf"/>
</dbReference>
<evidence type="ECO:0000256" key="9">
    <source>
        <dbReference type="ARBA" id="ARBA00023136"/>
    </source>
</evidence>
<evidence type="ECO:0000256" key="8">
    <source>
        <dbReference type="ARBA" id="ARBA00023114"/>
    </source>
</evidence>